<evidence type="ECO:0000313" key="2">
    <source>
        <dbReference type="EMBL" id="TBO54879.1"/>
    </source>
</evidence>
<dbReference type="GO" id="GO:0005737">
    <property type="term" value="C:cytoplasm"/>
    <property type="evidence" value="ECO:0007669"/>
    <property type="project" value="TreeGrafter"/>
</dbReference>
<dbReference type="GO" id="GO:0008999">
    <property type="term" value="F:protein-N-terminal-alanine acetyltransferase activity"/>
    <property type="evidence" value="ECO:0007669"/>
    <property type="project" value="TreeGrafter"/>
</dbReference>
<dbReference type="PANTHER" id="PTHR43441:SF10">
    <property type="entry name" value="ACETYLTRANSFERASE"/>
    <property type="match status" value="1"/>
</dbReference>
<dbReference type="AlphaFoldDB" id="A0A4Q9HKM5"/>
<reference evidence="2 3" key="1">
    <citation type="submission" date="2019-02" db="EMBL/GenBank/DDBJ databases">
        <title>Draft Genome Sequence of Streptomyces sp. AM-2504, identified by 16S rRNA comparative analysis as a Streptomyces Kasugaensis strain.</title>
        <authorList>
            <person name="Napolioni V."/>
            <person name="Giuliodori A.M."/>
            <person name="Spurio R."/>
            <person name="Fabbretti A."/>
        </authorList>
    </citation>
    <scope>NUCLEOTIDE SEQUENCE [LARGE SCALE GENOMIC DNA]</scope>
    <source>
        <strain evidence="2 3">AM-2504</strain>
    </source>
</reference>
<keyword evidence="3" id="KW-1185">Reference proteome</keyword>
<dbReference type="InterPro" id="IPR000182">
    <property type="entry name" value="GNAT_dom"/>
</dbReference>
<gene>
    <name evidence="2" type="ORF">EYS09_36210</name>
</gene>
<dbReference type="EMBL" id="SIXH01000667">
    <property type="protein sequence ID" value="TBO54879.1"/>
    <property type="molecule type" value="Genomic_DNA"/>
</dbReference>
<sequence length="201" mass="21550">MTSPIPPVVPAGRMSRDAQPVFPAAGGRQLRPWRAADAEALAEATRDPEIQQWNRPGQLTPDDARARIASWRERWASEQSALWALAGPGEGPALGLIGVADFDLAGGSAELLYWLLPAARGTGAMADAVLRVSRWALDDLGLHRLRLTHSVANPASCRVAAKAGFKLEGTMRSALLHADGWHDEHLHARIRGDAWPAPATG</sequence>
<keyword evidence="2" id="KW-0808">Transferase</keyword>
<evidence type="ECO:0000313" key="3">
    <source>
        <dbReference type="Proteomes" id="UP000292452"/>
    </source>
</evidence>
<comment type="caution">
    <text evidence="2">The sequence shown here is derived from an EMBL/GenBank/DDBJ whole genome shotgun (WGS) entry which is preliminary data.</text>
</comment>
<proteinExistence type="predicted"/>
<name>A0A4Q9HKM5_STRKA</name>
<feature type="domain" description="N-acetyltransferase" evidence="1">
    <location>
        <begin position="28"/>
        <end position="193"/>
    </location>
</feature>
<dbReference type="InterPro" id="IPR051908">
    <property type="entry name" value="Ribosomal_N-acetyltransferase"/>
</dbReference>
<dbReference type="GO" id="GO:1990189">
    <property type="term" value="F:protein N-terminal-serine acetyltransferase activity"/>
    <property type="evidence" value="ECO:0007669"/>
    <property type="project" value="TreeGrafter"/>
</dbReference>
<dbReference type="InterPro" id="IPR016181">
    <property type="entry name" value="Acyl_CoA_acyltransferase"/>
</dbReference>
<dbReference type="Gene3D" id="3.40.630.30">
    <property type="match status" value="1"/>
</dbReference>
<protein>
    <submittedName>
        <fullName evidence="2">N-acetyltransferase</fullName>
    </submittedName>
</protein>
<organism evidence="2 3">
    <name type="scientific">Streptomyces kasugaensis</name>
    <dbReference type="NCBI Taxonomy" id="1946"/>
    <lineage>
        <taxon>Bacteria</taxon>
        <taxon>Bacillati</taxon>
        <taxon>Actinomycetota</taxon>
        <taxon>Actinomycetes</taxon>
        <taxon>Kitasatosporales</taxon>
        <taxon>Streptomycetaceae</taxon>
        <taxon>Streptomyces</taxon>
    </lineage>
</organism>
<dbReference type="Pfam" id="PF13302">
    <property type="entry name" value="Acetyltransf_3"/>
    <property type="match status" value="1"/>
</dbReference>
<dbReference type="PANTHER" id="PTHR43441">
    <property type="entry name" value="RIBOSOMAL-PROTEIN-SERINE ACETYLTRANSFERASE"/>
    <property type="match status" value="1"/>
</dbReference>
<dbReference type="PROSITE" id="PS51186">
    <property type="entry name" value="GNAT"/>
    <property type="match status" value="1"/>
</dbReference>
<dbReference type="SUPFAM" id="SSF55729">
    <property type="entry name" value="Acyl-CoA N-acyltransferases (Nat)"/>
    <property type="match status" value="1"/>
</dbReference>
<dbReference type="Proteomes" id="UP000292452">
    <property type="component" value="Unassembled WGS sequence"/>
</dbReference>
<evidence type="ECO:0000259" key="1">
    <source>
        <dbReference type="PROSITE" id="PS51186"/>
    </source>
</evidence>
<accession>A0A4Q9HKM5</accession>